<sequence length="379" mass="42420">MKKGELNLWVFVILLFMTSCSGLGAGSPPDPQDYTIVWDQSTLERISPDIFRYAGYARVRELANEHLGVAYEADGNIFFRIKENGVWKEPVLVAPRKEGEAMAVPDFTVLDNGEILLAYNPRPRRNQQDKHFAIRIVRSSDHGQTWQEDQLVYEAGTTFENGCWEPVFLTLPDGTIQLYFADEGIFTETNEQRIAMLASTDGGYSWSESPQTISYRKGSRDGMPVPVLLEDQTIAMAIEDNGFGPFKPYIIKADGLSWKETVNADHPHRKYAMAEQIPPNDYAGAPYLAQGVNGLTLLSFQWGSKLEDAQMAVAIGNEQALHFTNTTWPFQLPQESIGHWNSITVLQDGKILALTSTNGFSDKGQTEVWMIQGELVGKE</sequence>
<dbReference type="PANTHER" id="PTHR38792:SF3">
    <property type="entry name" value="BNR_ASP-BOX REPEAT DOMAIN PROTEIN (AFU_ORTHOLOGUE AFUA_7G06430)-RELATED"/>
    <property type="match status" value="1"/>
</dbReference>
<dbReference type="RefSeq" id="WP_192007063.1">
    <property type="nucleotide sequence ID" value="NZ_JACYTQ010000001.1"/>
</dbReference>
<dbReference type="SUPFAM" id="SSF50939">
    <property type="entry name" value="Sialidases"/>
    <property type="match status" value="1"/>
</dbReference>
<protein>
    <submittedName>
        <fullName evidence="1">Exo-alpha-sialidase</fullName>
    </submittedName>
</protein>
<dbReference type="InterPro" id="IPR036278">
    <property type="entry name" value="Sialidase_sf"/>
</dbReference>
<dbReference type="EMBL" id="JACYTQ010000001">
    <property type="protein sequence ID" value="MBD8487285.1"/>
    <property type="molecule type" value="Genomic_DNA"/>
</dbReference>
<evidence type="ECO:0000313" key="1">
    <source>
        <dbReference type="EMBL" id="MBD8487285.1"/>
    </source>
</evidence>
<dbReference type="PANTHER" id="PTHR38792">
    <property type="entry name" value="BNR/ASP-BOX REPEAT DOMAIN PROTEIN (AFU_ORTHOLOGUE AFUA_7G06430)-RELATED"/>
    <property type="match status" value="1"/>
</dbReference>
<dbReference type="PROSITE" id="PS51257">
    <property type="entry name" value="PROKAR_LIPOPROTEIN"/>
    <property type="match status" value="1"/>
</dbReference>
<gene>
    <name evidence="1" type="ORF">IFO69_00855</name>
</gene>
<comment type="caution">
    <text evidence="1">The sequence shown here is derived from an EMBL/GenBank/DDBJ whole genome shotgun (WGS) entry which is preliminary data.</text>
</comment>
<proteinExistence type="predicted"/>
<dbReference type="Proteomes" id="UP000647133">
    <property type="component" value="Unassembled WGS sequence"/>
</dbReference>
<reference evidence="1 2" key="1">
    <citation type="submission" date="2020-09" db="EMBL/GenBank/DDBJ databases">
        <title>Echinicola sp. CAU 1574 isolated from sand of Sido Beach.</title>
        <authorList>
            <person name="Kim W."/>
        </authorList>
    </citation>
    <scope>NUCLEOTIDE SEQUENCE [LARGE SCALE GENOMIC DNA]</scope>
    <source>
        <strain evidence="1 2">CAU 1574</strain>
    </source>
</reference>
<keyword evidence="2" id="KW-1185">Reference proteome</keyword>
<dbReference type="Gene3D" id="2.120.10.10">
    <property type="match status" value="1"/>
</dbReference>
<dbReference type="CDD" id="cd15482">
    <property type="entry name" value="Sialidase_non-viral"/>
    <property type="match status" value="1"/>
</dbReference>
<name>A0ABR9AF99_9BACT</name>
<accession>A0ABR9AF99</accession>
<organism evidence="1 2">
    <name type="scientific">Echinicola arenosa</name>
    <dbReference type="NCBI Taxonomy" id="2774144"/>
    <lineage>
        <taxon>Bacteria</taxon>
        <taxon>Pseudomonadati</taxon>
        <taxon>Bacteroidota</taxon>
        <taxon>Cytophagia</taxon>
        <taxon>Cytophagales</taxon>
        <taxon>Cyclobacteriaceae</taxon>
        <taxon>Echinicola</taxon>
    </lineage>
</organism>
<evidence type="ECO:0000313" key="2">
    <source>
        <dbReference type="Proteomes" id="UP000647133"/>
    </source>
</evidence>